<keyword evidence="1" id="KW-0472">Membrane</keyword>
<keyword evidence="3" id="KW-1185">Reference proteome</keyword>
<comment type="caution">
    <text evidence="2">The sequence shown here is derived from an EMBL/GenBank/DDBJ whole genome shotgun (WGS) entry which is preliminary data.</text>
</comment>
<keyword evidence="1" id="KW-0812">Transmembrane</keyword>
<name>A0A9P6EE00_9AGAR</name>
<evidence type="ECO:0000313" key="2">
    <source>
        <dbReference type="EMBL" id="KAF9527202.1"/>
    </source>
</evidence>
<dbReference type="EMBL" id="MU157863">
    <property type="protein sequence ID" value="KAF9527202.1"/>
    <property type="molecule type" value="Genomic_DNA"/>
</dbReference>
<accession>A0A9P6EE00</accession>
<organism evidence="2 3">
    <name type="scientific">Crepidotus variabilis</name>
    <dbReference type="NCBI Taxonomy" id="179855"/>
    <lineage>
        <taxon>Eukaryota</taxon>
        <taxon>Fungi</taxon>
        <taxon>Dikarya</taxon>
        <taxon>Basidiomycota</taxon>
        <taxon>Agaricomycotina</taxon>
        <taxon>Agaricomycetes</taxon>
        <taxon>Agaricomycetidae</taxon>
        <taxon>Agaricales</taxon>
        <taxon>Agaricineae</taxon>
        <taxon>Crepidotaceae</taxon>
        <taxon>Crepidotus</taxon>
    </lineage>
</organism>
<keyword evidence="1" id="KW-1133">Transmembrane helix</keyword>
<proteinExistence type="predicted"/>
<dbReference type="Proteomes" id="UP000807306">
    <property type="component" value="Unassembled WGS sequence"/>
</dbReference>
<evidence type="ECO:0000256" key="1">
    <source>
        <dbReference type="SAM" id="Phobius"/>
    </source>
</evidence>
<evidence type="ECO:0000313" key="3">
    <source>
        <dbReference type="Proteomes" id="UP000807306"/>
    </source>
</evidence>
<protein>
    <submittedName>
        <fullName evidence="2">Uncharacterized protein</fullName>
    </submittedName>
</protein>
<sequence length="54" mass="5781">MSIFKEPDPDTYLSSAQRCQRTTRSNKACIASGSAALCQLVVIGACQVSILLSF</sequence>
<dbReference type="AlphaFoldDB" id="A0A9P6EE00"/>
<reference evidence="2" key="1">
    <citation type="submission" date="2020-11" db="EMBL/GenBank/DDBJ databases">
        <authorList>
            <consortium name="DOE Joint Genome Institute"/>
            <person name="Ahrendt S."/>
            <person name="Riley R."/>
            <person name="Andreopoulos W."/>
            <person name="Labutti K."/>
            <person name="Pangilinan J."/>
            <person name="Ruiz-Duenas F.J."/>
            <person name="Barrasa J.M."/>
            <person name="Sanchez-Garcia M."/>
            <person name="Camarero S."/>
            <person name="Miyauchi S."/>
            <person name="Serrano A."/>
            <person name="Linde D."/>
            <person name="Babiker R."/>
            <person name="Drula E."/>
            <person name="Ayuso-Fernandez I."/>
            <person name="Pacheco R."/>
            <person name="Padilla G."/>
            <person name="Ferreira P."/>
            <person name="Barriuso J."/>
            <person name="Kellner H."/>
            <person name="Castanera R."/>
            <person name="Alfaro M."/>
            <person name="Ramirez L."/>
            <person name="Pisabarro A.G."/>
            <person name="Kuo A."/>
            <person name="Tritt A."/>
            <person name="Lipzen A."/>
            <person name="He G."/>
            <person name="Yan M."/>
            <person name="Ng V."/>
            <person name="Cullen D."/>
            <person name="Martin F."/>
            <person name="Rosso M.-N."/>
            <person name="Henrissat B."/>
            <person name="Hibbett D."/>
            <person name="Martinez A.T."/>
            <person name="Grigoriev I.V."/>
        </authorList>
    </citation>
    <scope>NUCLEOTIDE SEQUENCE</scope>
    <source>
        <strain evidence="2">CBS 506.95</strain>
    </source>
</reference>
<feature type="transmembrane region" description="Helical" evidence="1">
    <location>
        <begin position="28"/>
        <end position="52"/>
    </location>
</feature>
<gene>
    <name evidence="2" type="ORF">CPB83DRAFT_856544</name>
</gene>